<dbReference type="GO" id="GO:0016987">
    <property type="term" value="F:sigma factor activity"/>
    <property type="evidence" value="ECO:0007669"/>
    <property type="project" value="UniProtKB-KW"/>
</dbReference>
<dbReference type="PANTHER" id="PTHR43133:SF8">
    <property type="entry name" value="RNA POLYMERASE SIGMA FACTOR HI_1459-RELATED"/>
    <property type="match status" value="1"/>
</dbReference>
<organism evidence="8 9">
    <name type="scientific">Candidatus Ventrousia excrementavium</name>
    <dbReference type="NCBI Taxonomy" id="2840961"/>
    <lineage>
        <taxon>Bacteria</taxon>
        <taxon>Bacillati</taxon>
        <taxon>Bacillota</taxon>
        <taxon>Clostridia</taxon>
        <taxon>Eubacteriales</taxon>
        <taxon>Clostridiaceae</taxon>
        <taxon>Clostridiaceae incertae sedis</taxon>
        <taxon>Candidatus Ventrousia</taxon>
    </lineage>
</organism>
<keyword evidence="3" id="KW-0731">Sigma factor</keyword>
<comment type="caution">
    <text evidence="8">The sequence shown here is derived from an EMBL/GenBank/DDBJ whole genome shotgun (WGS) entry which is preliminary data.</text>
</comment>
<dbReference type="GO" id="GO:0003677">
    <property type="term" value="F:DNA binding"/>
    <property type="evidence" value="ECO:0007669"/>
    <property type="project" value="UniProtKB-KW"/>
</dbReference>
<keyword evidence="2" id="KW-0805">Transcription regulation</keyword>
<evidence type="ECO:0000256" key="2">
    <source>
        <dbReference type="ARBA" id="ARBA00023015"/>
    </source>
</evidence>
<dbReference type="AlphaFoldDB" id="A0A9D1IVB3"/>
<feature type="region of interest" description="Disordered" evidence="6">
    <location>
        <begin position="184"/>
        <end position="204"/>
    </location>
</feature>
<dbReference type="PANTHER" id="PTHR43133">
    <property type="entry name" value="RNA POLYMERASE ECF-TYPE SIGMA FACTO"/>
    <property type="match status" value="1"/>
</dbReference>
<proteinExistence type="inferred from homology"/>
<reference evidence="8" key="1">
    <citation type="submission" date="2020-10" db="EMBL/GenBank/DDBJ databases">
        <authorList>
            <person name="Gilroy R."/>
        </authorList>
    </citation>
    <scope>NUCLEOTIDE SEQUENCE</scope>
    <source>
        <strain evidence="8">CHK191-8634</strain>
    </source>
</reference>
<dbReference type="SUPFAM" id="SSF88946">
    <property type="entry name" value="Sigma2 domain of RNA polymerase sigma factors"/>
    <property type="match status" value="1"/>
</dbReference>
<dbReference type="InterPro" id="IPR007627">
    <property type="entry name" value="RNA_pol_sigma70_r2"/>
</dbReference>
<reference evidence="8" key="2">
    <citation type="journal article" date="2021" name="PeerJ">
        <title>Extensive microbial diversity within the chicken gut microbiome revealed by metagenomics and culture.</title>
        <authorList>
            <person name="Gilroy R."/>
            <person name="Ravi A."/>
            <person name="Getino M."/>
            <person name="Pursley I."/>
            <person name="Horton D.L."/>
            <person name="Alikhan N.F."/>
            <person name="Baker D."/>
            <person name="Gharbi K."/>
            <person name="Hall N."/>
            <person name="Watson M."/>
            <person name="Adriaenssens E.M."/>
            <person name="Foster-Nyarko E."/>
            <person name="Jarju S."/>
            <person name="Secka A."/>
            <person name="Antonio M."/>
            <person name="Oren A."/>
            <person name="Chaudhuri R.R."/>
            <person name="La Ragione R."/>
            <person name="Hildebrand F."/>
            <person name="Pallen M.J."/>
        </authorList>
    </citation>
    <scope>NUCLEOTIDE SEQUENCE</scope>
    <source>
        <strain evidence="8">CHK191-8634</strain>
    </source>
</reference>
<dbReference type="PROSITE" id="PS00622">
    <property type="entry name" value="HTH_LUXR_1"/>
    <property type="match status" value="1"/>
</dbReference>
<evidence type="ECO:0000256" key="4">
    <source>
        <dbReference type="ARBA" id="ARBA00023125"/>
    </source>
</evidence>
<dbReference type="Pfam" id="PF08281">
    <property type="entry name" value="Sigma70_r4_2"/>
    <property type="match status" value="1"/>
</dbReference>
<keyword evidence="5" id="KW-0804">Transcription</keyword>
<accession>A0A9D1IVB3</accession>
<feature type="domain" description="HTH luxR-type" evidence="7">
    <location>
        <begin position="150"/>
        <end position="177"/>
    </location>
</feature>
<dbReference type="NCBIfam" id="TIGR02937">
    <property type="entry name" value="sigma70-ECF"/>
    <property type="match status" value="1"/>
</dbReference>
<dbReference type="Pfam" id="PF04542">
    <property type="entry name" value="Sigma70_r2"/>
    <property type="match status" value="1"/>
</dbReference>
<evidence type="ECO:0000256" key="5">
    <source>
        <dbReference type="ARBA" id="ARBA00023163"/>
    </source>
</evidence>
<protein>
    <submittedName>
        <fullName evidence="8">Sigma-70 family RNA polymerase sigma factor</fullName>
    </submittedName>
</protein>
<dbReference type="InterPro" id="IPR013249">
    <property type="entry name" value="RNA_pol_sigma70_r4_t2"/>
</dbReference>
<keyword evidence="4" id="KW-0238">DNA-binding</keyword>
<dbReference type="SUPFAM" id="SSF88659">
    <property type="entry name" value="Sigma3 and sigma4 domains of RNA polymerase sigma factors"/>
    <property type="match status" value="1"/>
</dbReference>
<feature type="compositionally biased region" description="Basic and acidic residues" evidence="6">
    <location>
        <begin position="193"/>
        <end position="204"/>
    </location>
</feature>
<dbReference type="InterPro" id="IPR013324">
    <property type="entry name" value="RNA_pol_sigma_r3/r4-like"/>
</dbReference>
<dbReference type="Gene3D" id="1.10.10.10">
    <property type="entry name" value="Winged helix-like DNA-binding domain superfamily/Winged helix DNA-binding domain"/>
    <property type="match status" value="1"/>
</dbReference>
<dbReference type="InterPro" id="IPR039425">
    <property type="entry name" value="RNA_pol_sigma-70-like"/>
</dbReference>
<evidence type="ECO:0000256" key="3">
    <source>
        <dbReference type="ARBA" id="ARBA00023082"/>
    </source>
</evidence>
<evidence type="ECO:0000259" key="7">
    <source>
        <dbReference type="PROSITE" id="PS00622"/>
    </source>
</evidence>
<evidence type="ECO:0000313" key="9">
    <source>
        <dbReference type="Proteomes" id="UP000824073"/>
    </source>
</evidence>
<dbReference type="CDD" id="cd06171">
    <property type="entry name" value="Sigma70_r4"/>
    <property type="match status" value="1"/>
</dbReference>
<evidence type="ECO:0000256" key="1">
    <source>
        <dbReference type="ARBA" id="ARBA00010641"/>
    </source>
</evidence>
<dbReference type="GO" id="GO:0006352">
    <property type="term" value="P:DNA-templated transcription initiation"/>
    <property type="evidence" value="ECO:0007669"/>
    <property type="project" value="InterPro"/>
</dbReference>
<dbReference type="EMBL" id="DVMR01000001">
    <property type="protein sequence ID" value="HIU42689.1"/>
    <property type="molecule type" value="Genomic_DNA"/>
</dbReference>
<evidence type="ECO:0000313" key="8">
    <source>
        <dbReference type="EMBL" id="HIU42689.1"/>
    </source>
</evidence>
<sequence>MTRSEQDIVRRARAGDERAFEELVTTYEKKIYHISLRYTGNEHDAMDVTQEVFLRVFRFLPQFQEESRFSTWLYRIAVNASLDFLRRRSPAGELSLDDPDEEGLTLEVSDPRYQPEAQLESAELRQAICDGIEALPPRMREIVILRDISGLSYEEIGEVLGIEQGTVKSRLSRARSRLATFLTGKGNHSRKSASKEQLEVARNE</sequence>
<dbReference type="InterPro" id="IPR013325">
    <property type="entry name" value="RNA_pol_sigma_r2"/>
</dbReference>
<dbReference type="Proteomes" id="UP000824073">
    <property type="component" value="Unassembled WGS sequence"/>
</dbReference>
<dbReference type="Gene3D" id="1.10.1740.10">
    <property type="match status" value="1"/>
</dbReference>
<dbReference type="InterPro" id="IPR036388">
    <property type="entry name" value="WH-like_DNA-bd_sf"/>
</dbReference>
<dbReference type="InterPro" id="IPR000792">
    <property type="entry name" value="Tscrpt_reg_LuxR_C"/>
</dbReference>
<evidence type="ECO:0000256" key="6">
    <source>
        <dbReference type="SAM" id="MobiDB-lite"/>
    </source>
</evidence>
<dbReference type="InterPro" id="IPR014284">
    <property type="entry name" value="RNA_pol_sigma-70_dom"/>
</dbReference>
<gene>
    <name evidence="8" type="ORF">IAB67_00135</name>
</gene>
<name>A0A9D1IVB3_9CLOT</name>
<comment type="similarity">
    <text evidence="1">Belongs to the sigma-70 factor family. ECF subfamily.</text>
</comment>